<evidence type="ECO:0000313" key="5">
    <source>
        <dbReference type="WormBase" id="C52E2.5"/>
    </source>
</evidence>
<dbReference type="KEGG" id="cel:CELE_C52E2.5"/>
<dbReference type="HOGENOM" id="CLU_422264_0_0_1"/>
<dbReference type="UCSC" id="C52E2.5">
    <property type="organism name" value="c. elegans"/>
</dbReference>
<organism evidence="3 4">
    <name type="scientific">Caenorhabditis elegans</name>
    <dbReference type="NCBI Taxonomy" id="6239"/>
    <lineage>
        <taxon>Eukaryota</taxon>
        <taxon>Metazoa</taxon>
        <taxon>Ecdysozoa</taxon>
        <taxon>Nematoda</taxon>
        <taxon>Chromadorea</taxon>
        <taxon>Rhabditida</taxon>
        <taxon>Rhabditina</taxon>
        <taxon>Rhabditomorpha</taxon>
        <taxon>Rhabditoidea</taxon>
        <taxon>Rhabditidae</taxon>
        <taxon>Peloderinae</taxon>
        <taxon>Caenorhabditis</taxon>
    </lineage>
</organism>
<proteinExistence type="predicted"/>
<dbReference type="InterPro" id="IPR002900">
    <property type="entry name" value="DUF38/FTH_CAE_spp"/>
</dbReference>
<evidence type="ECO:0000313" key="3">
    <source>
        <dbReference type="EMBL" id="CCD64690.1"/>
    </source>
</evidence>
<reference evidence="3 4" key="1">
    <citation type="journal article" date="1998" name="Science">
        <title>Genome sequence of the nematode C. elegans: a platform for investigating biology.</title>
        <authorList>
            <consortium name="The C. elegans sequencing consortium"/>
            <person name="Sulson J.E."/>
            <person name="Waterston R."/>
        </authorList>
    </citation>
    <scope>NUCLEOTIDE SEQUENCE [LARGE SCALE GENOMIC DNA]</scope>
    <source>
        <strain evidence="3 4">Bristol N2</strain>
    </source>
</reference>
<dbReference type="PhylomeDB" id="Q9N4L1"/>
<feature type="domain" description="F-box" evidence="1">
    <location>
        <begin position="308"/>
        <end position="350"/>
    </location>
</feature>
<dbReference type="Pfam" id="PF00646">
    <property type="entry name" value="F-box"/>
    <property type="match status" value="1"/>
</dbReference>
<dbReference type="AlphaFoldDB" id="Q9N4L1"/>
<dbReference type="WormBase" id="C52E2.5">
    <property type="protein sequence ID" value="CE25829"/>
    <property type="gene ID" value="WBGene00016884"/>
</dbReference>
<dbReference type="RefSeq" id="NP_494091.1">
    <property type="nucleotide sequence ID" value="NM_061690.5"/>
</dbReference>
<dbReference type="InParanoid" id="Q9N4L1"/>
<protein>
    <submittedName>
        <fullName evidence="3">F-box domain-containing protein</fullName>
    </submittedName>
</protein>
<dbReference type="GeneID" id="259418"/>
<dbReference type="Pfam" id="PF01827">
    <property type="entry name" value="FTH"/>
    <property type="match status" value="2"/>
</dbReference>
<dbReference type="PeptideAtlas" id="Q9N4L1"/>
<feature type="domain" description="DUF38" evidence="2">
    <location>
        <begin position="110"/>
        <end position="250"/>
    </location>
</feature>
<dbReference type="PANTHER" id="PTHR23015">
    <property type="entry name" value="UNCHARACTERIZED C.ELEGANS PROTEIN"/>
    <property type="match status" value="1"/>
</dbReference>
<dbReference type="InterPro" id="IPR001810">
    <property type="entry name" value="F-box_dom"/>
</dbReference>
<dbReference type="PaxDb" id="6239-C52E2.5"/>
<dbReference type="AGR" id="WB:WBGene00016884"/>
<dbReference type="EMBL" id="BX284602">
    <property type="protein sequence ID" value="CCD64690.1"/>
    <property type="molecule type" value="Genomic_DNA"/>
</dbReference>
<dbReference type="InterPro" id="IPR040161">
    <property type="entry name" value="FB224"/>
</dbReference>
<name>Q9N4L1_CAEEL</name>
<dbReference type="CTD" id="259418"/>
<feature type="domain" description="DUF38" evidence="2">
    <location>
        <begin position="450"/>
        <end position="589"/>
    </location>
</feature>
<dbReference type="PANTHER" id="PTHR23015:SF25">
    <property type="entry name" value="DUF38 DOMAIN-CONTAINING PROTEIN-RELATED"/>
    <property type="match status" value="1"/>
</dbReference>
<dbReference type="Proteomes" id="UP000001940">
    <property type="component" value="Chromosome II"/>
</dbReference>
<dbReference type="FunCoup" id="Q9N4L1">
    <property type="interactions" value="176"/>
</dbReference>
<evidence type="ECO:0000313" key="4">
    <source>
        <dbReference type="Proteomes" id="UP000001940"/>
    </source>
</evidence>
<evidence type="ECO:0000259" key="1">
    <source>
        <dbReference type="Pfam" id="PF00646"/>
    </source>
</evidence>
<dbReference type="Bgee" id="WBGene00016884">
    <property type="expression patterns" value="Expressed in embryo and 2 other cell types or tissues"/>
</dbReference>
<evidence type="ECO:0000259" key="2">
    <source>
        <dbReference type="Pfam" id="PF01827"/>
    </source>
</evidence>
<keyword evidence="4" id="KW-1185">Reference proteome</keyword>
<sequence>MSYAFELLQVLNNDAIRELTIFASKNDFVQLGLKFESLVKKVNIFYIYKEEDTLLGVTRYNKRLVEDKNYIDVAREDLFHFLTNARFGEDIEICIRYNHHNEETVGIANCVYEQFKNHSQTTKNPIYARSLHLQFENVSQLHSILTSFNPTSIKELRIFNFKRVKKILDFGSIVEMDHWKNAKIISLYGFFVNIPFENFSHCEDVTLKVKRISADDIQTLVNICSISPSSRHFHIDYSCLNKHVTEQFLDKLYGEQQINKSGKLVRLIENKIEFVHESFCKSIYIYKISDKNDVSMETSKVLTSLPSKSAMLCLSNRLIMEKIVRHFDFAELVVLRRVSRGSRRCVDFLKPDPKLVAMNITMKTAYIIVDVFGRYNNTSILYKYPGTRVATSFLKIDHKADINNLSDDLVQLLKNQKTALKELCATLKPLNERNYYNTTKMEDWQLSVDQFIGMFQATFSSRDNMLAVEKLNLTTTCLTRTTQILENLDPVAIKTIALRTMSFLEACLQSVDVSRSVLPYSNSTKLNKFSVPDVQSINDLASLEQWRNANELEIENCVVECDIEKLVHFSKVDIRLRSISSEDVLYLKEVS</sequence>
<accession>Q9N4L1</accession>
<dbReference type="STRING" id="6239.C52E2.5.1"/>
<gene>
    <name evidence="3 5" type="ORF">C52E2.5</name>
    <name evidence="3" type="ORF">CELE_C52E2.5</name>
</gene>